<dbReference type="EMBL" id="CP018664">
    <property type="protein sequence ID" value="APP32167.1"/>
    <property type="molecule type" value="Genomic_DNA"/>
</dbReference>
<dbReference type="EMBL" id="VMBB01000042">
    <property type="protein sequence ID" value="MDR8262521.1"/>
    <property type="molecule type" value="Genomic_DNA"/>
</dbReference>
<dbReference type="Proteomes" id="UP000237823">
    <property type="component" value="Unassembled WGS sequence"/>
</dbReference>
<keyword evidence="4" id="KW-0804">Transcription</keyword>
<dbReference type="Proteomes" id="UP000072389">
    <property type="component" value="Chromosome"/>
</dbReference>
<evidence type="ECO:0000256" key="2">
    <source>
        <dbReference type="ARBA" id="ARBA00023015"/>
    </source>
</evidence>
<reference evidence="5" key="2">
    <citation type="submission" date="2015-12" db="EMBL/GenBank/DDBJ databases">
        <authorList>
            <person name="Singh M.K."/>
            <person name="Fernando D.M."/>
            <person name="Kumar A."/>
        </authorList>
    </citation>
    <scope>NUCLEOTIDE SEQUENCE</scope>
    <source>
        <strain evidence="5">ATCC 17978-VU</strain>
    </source>
</reference>
<comment type="similarity">
    <text evidence="1">Belongs to the phage antitermination Q type 1 family.</text>
</comment>
<proteinExistence type="inferred from homology"/>
<reference evidence="5 9" key="1">
    <citation type="journal article" date="2014" name="Antimicrob. Agents Chemother.">
        <title>Triclosan can select for an AdeIJK-overexpressing mutant of Acinetobacter baumannii ATCC 17978 that displays reduced susceptibility to multiple antibiotics.</title>
        <authorList>
            <person name="Fernando D.M."/>
            <person name="Xu W."/>
            <person name="Loewen P.C."/>
            <person name="Zhanel G.G."/>
            <person name="Kumar A."/>
        </authorList>
    </citation>
    <scope>NUCLEOTIDE SEQUENCE [LARGE SCALE GENOMIC DNA]</scope>
    <source>
        <strain evidence="9">ATCC 17978</strain>
        <strain evidence="5">ATCC 17978-VU</strain>
    </source>
</reference>
<dbReference type="EMBL" id="WPIP01000436">
    <property type="protein sequence ID" value="MVM94061.1"/>
    <property type="molecule type" value="Genomic_DNA"/>
</dbReference>
<dbReference type="SUPFAM" id="SSF88659">
    <property type="entry name" value="Sigma3 and sigma4 domains of RNA polymerase sigma factors"/>
    <property type="match status" value="1"/>
</dbReference>
<dbReference type="Pfam" id="PF06530">
    <property type="entry name" value="Phage_antitermQ"/>
    <property type="match status" value="1"/>
</dbReference>
<evidence type="ECO:0000313" key="8">
    <source>
        <dbReference type="EMBL" id="PRN37300.1"/>
    </source>
</evidence>
<dbReference type="GO" id="GO:0003677">
    <property type="term" value="F:DNA binding"/>
    <property type="evidence" value="ECO:0007669"/>
    <property type="project" value="UniProtKB-KW"/>
</dbReference>
<dbReference type="EMBL" id="NEPB01000002">
    <property type="protein sequence ID" value="PRN37300.1"/>
    <property type="molecule type" value="Genomic_DNA"/>
</dbReference>
<evidence type="ECO:0000313" key="11">
    <source>
        <dbReference type="Proteomes" id="UP000439424"/>
    </source>
</evidence>
<evidence type="ECO:0000256" key="1">
    <source>
        <dbReference type="ARBA" id="ARBA00010234"/>
    </source>
</evidence>
<keyword evidence="3" id="KW-0238">DNA-binding</keyword>
<name>A0A1E3M399_ACIBA</name>
<dbReference type="InterPro" id="IPR013324">
    <property type="entry name" value="RNA_pol_sigma_r3/r4-like"/>
</dbReference>
<evidence type="ECO:0000313" key="7">
    <source>
        <dbReference type="EMBL" id="MVM94061.1"/>
    </source>
</evidence>
<sequence>MNNKPHVLQACNWKKYTIENWLEQFGAWINEDNAETYLGTRNTLTYLIDSVEGVKRDARKRSLPQCKISTDEARAVSGLLRDLRMNPNPTLQEWLDFVVLYYVHGLSEETIADISKCSRNAVRQDLKCGIAYIVGQRNTLRSKLTEKQAKVRKPKKTLDLAPIVL</sequence>
<dbReference type="Proteomes" id="UP000439424">
    <property type="component" value="Unassembled WGS sequence"/>
</dbReference>
<reference evidence="7 11" key="6">
    <citation type="submission" date="2019-11" db="EMBL/GenBank/DDBJ databases">
        <title>Multidrug-resistant Acinetobacter baumannii moving toward extensively drug-resistant over fifteen years in South of Brazil.</title>
        <authorList>
            <person name="Fedrigo N.H."/>
            <person name="Cerdeira L."/>
            <person name="Fuga B."/>
            <person name="Marini P.V.B."/>
            <person name="Shinohara D.R."/>
            <person name="Carrara-Marroni F.E."/>
            <person name="Lincopan N."/>
            <person name="Tognim M.C.B."/>
        </authorList>
    </citation>
    <scope>NUCLEOTIDE SEQUENCE [LARGE SCALE GENOMIC DNA]</scope>
    <source>
        <strain evidence="7 11">Ac576</strain>
    </source>
</reference>
<reference evidence="6" key="5">
    <citation type="submission" date="2019-07" db="EMBL/GenBank/DDBJ databases">
        <title>Biological characteristics of mucoid Acinetobacter baumannii from a general hospital in China.</title>
        <authorList>
            <person name="Hua X."/>
            <person name="Yu Y."/>
        </authorList>
    </citation>
    <scope>NUCLEOTIDE SEQUENCE [LARGE SCALE GENOMIC DNA]</scope>
    <source>
        <strain evidence="6">N41</strain>
    </source>
</reference>
<dbReference type="GO" id="GO:0060567">
    <property type="term" value="P:negative regulation of termination of DNA-templated transcription"/>
    <property type="evidence" value="ECO:0007669"/>
    <property type="project" value="InterPro"/>
</dbReference>
<evidence type="ECO:0000313" key="5">
    <source>
        <dbReference type="EMBL" id="APP32167.1"/>
    </source>
</evidence>
<dbReference type="RefSeq" id="WP_001060708.1">
    <property type="nucleotide sequence ID" value="NZ_BJKF01000011.1"/>
</dbReference>
<organism evidence="7 11">
    <name type="scientific">Acinetobacter baumannii</name>
    <dbReference type="NCBI Taxonomy" id="470"/>
    <lineage>
        <taxon>Bacteria</taxon>
        <taxon>Pseudomonadati</taxon>
        <taxon>Pseudomonadota</taxon>
        <taxon>Gammaproteobacteria</taxon>
        <taxon>Moraxellales</taxon>
        <taxon>Moraxellaceae</taxon>
        <taxon>Acinetobacter</taxon>
        <taxon>Acinetobacter calcoaceticus/baumannii complex</taxon>
    </lineage>
</organism>
<dbReference type="InterPro" id="IPR010534">
    <property type="entry name" value="Phage_933W_GpQ"/>
</dbReference>
<evidence type="ECO:0000256" key="3">
    <source>
        <dbReference type="ARBA" id="ARBA00023125"/>
    </source>
</evidence>
<accession>A0A1E3M399</accession>
<gene>
    <name evidence="5" type="ORF">AUO97_15545</name>
    <name evidence="8" type="ORF">B9W25_00995</name>
    <name evidence="6" type="ORF">FPK87_18930</name>
    <name evidence="7" type="ORF">GNY86_21240</name>
</gene>
<evidence type="ECO:0000256" key="4">
    <source>
        <dbReference type="ARBA" id="ARBA00023163"/>
    </source>
</evidence>
<dbReference type="AlphaFoldDB" id="A0A1E3M399"/>
<evidence type="ECO:0000313" key="9">
    <source>
        <dbReference type="Proteomes" id="UP000072389"/>
    </source>
</evidence>
<evidence type="ECO:0000313" key="6">
    <source>
        <dbReference type="EMBL" id="MDR8262521.1"/>
    </source>
</evidence>
<dbReference type="STRING" id="1096995.BJAB07104_01228"/>
<reference evidence="5" key="3">
    <citation type="submission" date="2016-12" db="EMBL/GenBank/DDBJ databases">
        <authorList>
            <person name="Singh M."/>
            <person name="Fernando D."/>
            <person name="Kumar A."/>
        </authorList>
    </citation>
    <scope>NUCLEOTIDE SEQUENCE</scope>
    <source>
        <strain evidence="5">ATCC 17978-VU</strain>
    </source>
</reference>
<keyword evidence="2" id="KW-0805">Transcription regulation</keyword>
<reference evidence="8 10" key="4">
    <citation type="submission" date="2017-04" db="EMBL/GenBank/DDBJ databases">
        <title>Comparison of Acinetobacter baumannii whole genome sequences from two major hospitals in Kuwait.</title>
        <authorList>
            <person name="Nasser K."/>
            <person name="Habibi N."/>
            <person name="Khan M.W."/>
            <person name="Purohit P."/>
            <person name="Al-Obaid I."/>
            <person name="Dhar R."/>
            <person name="Al-Fouzan W."/>
            <person name="Mustafa A.S."/>
        </authorList>
    </citation>
    <scope>NUCLEOTIDE SEQUENCE [LARGE SCALE GENOMIC DNA]</scope>
    <source>
        <strain evidence="8 10">KUFAR57</strain>
    </source>
</reference>
<protein>
    <submittedName>
        <fullName evidence="7">Antitermination protein</fullName>
    </submittedName>
</protein>
<evidence type="ECO:0000313" key="10">
    <source>
        <dbReference type="Proteomes" id="UP000237823"/>
    </source>
</evidence>